<dbReference type="InterPro" id="IPR042977">
    <property type="entry name" value="AtJ6-like"/>
</dbReference>
<feature type="domain" description="J" evidence="1">
    <location>
        <begin position="14"/>
        <end position="76"/>
    </location>
</feature>
<dbReference type="KEGG" id="smo:SELMODRAFT_427780"/>
<dbReference type="PANTHER" id="PTHR44916:SF1">
    <property type="entry name" value="CHAPERONE DNAJ-DOMAIN SUPERFAMILY PROTEIN-RELATED"/>
    <property type="match status" value="1"/>
</dbReference>
<dbReference type="SUPFAM" id="SSF46565">
    <property type="entry name" value="Chaperone J-domain"/>
    <property type="match status" value="1"/>
</dbReference>
<evidence type="ECO:0000313" key="3">
    <source>
        <dbReference type="Proteomes" id="UP000001514"/>
    </source>
</evidence>
<organism evidence="3">
    <name type="scientific">Selaginella moellendorffii</name>
    <name type="common">Spikemoss</name>
    <dbReference type="NCBI Taxonomy" id="88036"/>
    <lineage>
        <taxon>Eukaryota</taxon>
        <taxon>Viridiplantae</taxon>
        <taxon>Streptophyta</taxon>
        <taxon>Embryophyta</taxon>
        <taxon>Tracheophyta</taxon>
        <taxon>Lycopodiopsida</taxon>
        <taxon>Selaginellales</taxon>
        <taxon>Selaginellaceae</taxon>
        <taxon>Selaginella</taxon>
    </lineage>
</organism>
<dbReference type="HOGENOM" id="CLU_055868_3_0_1"/>
<dbReference type="EMBL" id="GL377659">
    <property type="protein sequence ID" value="EFJ09744.1"/>
    <property type="molecule type" value="Genomic_DNA"/>
</dbReference>
<dbReference type="Gene3D" id="1.10.287.110">
    <property type="entry name" value="DnaJ domain"/>
    <property type="match status" value="1"/>
</dbReference>
<dbReference type="InterPro" id="IPR001623">
    <property type="entry name" value="DnaJ_domain"/>
</dbReference>
<name>D8T0P2_SELML</name>
<dbReference type="PROSITE" id="PS50076">
    <property type="entry name" value="DNAJ_2"/>
    <property type="match status" value="1"/>
</dbReference>
<dbReference type="Gramene" id="EFJ09744">
    <property type="protein sequence ID" value="EFJ09744"/>
    <property type="gene ID" value="SELMODRAFT_427780"/>
</dbReference>
<evidence type="ECO:0000259" key="1">
    <source>
        <dbReference type="PROSITE" id="PS50076"/>
    </source>
</evidence>
<dbReference type="InParanoid" id="D8T0P2"/>
<proteinExistence type="predicted"/>
<dbReference type="Proteomes" id="UP000001514">
    <property type="component" value="Unassembled WGS sequence"/>
</dbReference>
<dbReference type="CDD" id="cd06257">
    <property type="entry name" value="DnaJ"/>
    <property type="match status" value="1"/>
</dbReference>
<sequence length="154" mass="17623">MEKGRGKADGSTRCLYKILGVEYVASTKEIRKAYIKHTLELHPNKNPEDKDTMKKLHDAFVILGDPQKRALYDGMGCVESGDCRASPYDCCRRRNEHVTLDNIESFCEHHRGSEAEVKDLKGLYMKHGGNMDKVFANLMCSEPREDSHRFMEVL</sequence>
<dbReference type="InterPro" id="IPR036869">
    <property type="entry name" value="J_dom_sf"/>
</dbReference>
<dbReference type="PRINTS" id="PR00625">
    <property type="entry name" value="JDOMAIN"/>
</dbReference>
<dbReference type="eggNOG" id="KOG0719">
    <property type="taxonomic scope" value="Eukaryota"/>
</dbReference>
<accession>D8T0P2</accession>
<dbReference type="Pfam" id="PF23302">
    <property type="entry name" value="HTH_DNAJC9"/>
    <property type="match status" value="1"/>
</dbReference>
<reference evidence="2 3" key="1">
    <citation type="journal article" date="2011" name="Science">
        <title>The Selaginella genome identifies genetic changes associated with the evolution of vascular plants.</title>
        <authorList>
            <person name="Banks J.A."/>
            <person name="Nishiyama T."/>
            <person name="Hasebe M."/>
            <person name="Bowman J.L."/>
            <person name="Gribskov M."/>
            <person name="dePamphilis C."/>
            <person name="Albert V.A."/>
            <person name="Aono N."/>
            <person name="Aoyama T."/>
            <person name="Ambrose B.A."/>
            <person name="Ashton N.W."/>
            <person name="Axtell M.J."/>
            <person name="Barker E."/>
            <person name="Barker M.S."/>
            <person name="Bennetzen J.L."/>
            <person name="Bonawitz N.D."/>
            <person name="Chapple C."/>
            <person name="Cheng C."/>
            <person name="Correa L.G."/>
            <person name="Dacre M."/>
            <person name="DeBarry J."/>
            <person name="Dreyer I."/>
            <person name="Elias M."/>
            <person name="Engstrom E.M."/>
            <person name="Estelle M."/>
            <person name="Feng L."/>
            <person name="Finet C."/>
            <person name="Floyd S.K."/>
            <person name="Frommer W.B."/>
            <person name="Fujita T."/>
            <person name="Gramzow L."/>
            <person name="Gutensohn M."/>
            <person name="Harholt J."/>
            <person name="Hattori M."/>
            <person name="Heyl A."/>
            <person name="Hirai T."/>
            <person name="Hiwatashi Y."/>
            <person name="Ishikawa M."/>
            <person name="Iwata M."/>
            <person name="Karol K.G."/>
            <person name="Koehler B."/>
            <person name="Kolukisaoglu U."/>
            <person name="Kubo M."/>
            <person name="Kurata T."/>
            <person name="Lalonde S."/>
            <person name="Li K."/>
            <person name="Li Y."/>
            <person name="Litt A."/>
            <person name="Lyons E."/>
            <person name="Manning G."/>
            <person name="Maruyama T."/>
            <person name="Michael T.P."/>
            <person name="Mikami K."/>
            <person name="Miyazaki S."/>
            <person name="Morinaga S."/>
            <person name="Murata T."/>
            <person name="Mueller-Roeber B."/>
            <person name="Nelson D.R."/>
            <person name="Obara M."/>
            <person name="Oguri Y."/>
            <person name="Olmstead R.G."/>
            <person name="Onodera N."/>
            <person name="Petersen B.L."/>
            <person name="Pils B."/>
            <person name="Prigge M."/>
            <person name="Rensing S.A."/>
            <person name="Riano-Pachon D.M."/>
            <person name="Roberts A.W."/>
            <person name="Sato Y."/>
            <person name="Scheller H.V."/>
            <person name="Schulz B."/>
            <person name="Schulz C."/>
            <person name="Shakirov E.V."/>
            <person name="Shibagaki N."/>
            <person name="Shinohara N."/>
            <person name="Shippen D.E."/>
            <person name="Soerensen I."/>
            <person name="Sotooka R."/>
            <person name="Sugimoto N."/>
            <person name="Sugita M."/>
            <person name="Sumikawa N."/>
            <person name="Tanurdzic M."/>
            <person name="Theissen G."/>
            <person name="Ulvskov P."/>
            <person name="Wakazuki S."/>
            <person name="Weng J.K."/>
            <person name="Willats W.W."/>
            <person name="Wipf D."/>
            <person name="Wolf P.G."/>
            <person name="Yang L."/>
            <person name="Zimmer A.D."/>
            <person name="Zhu Q."/>
            <person name="Mitros T."/>
            <person name="Hellsten U."/>
            <person name="Loque D."/>
            <person name="Otillar R."/>
            <person name="Salamov A."/>
            <person name="Schmutz J."/>
            <person name="Shapiro H."/>
            <person name="Lindquist E."/>
            <person name="Lucas S."/>
            <person name="Rokhsar D."/>
            <person name="Grigoriev I.V."/>
        </authorList>
    </citation>
    <scope>NUCLEOTIDE SEQUENCE [LARGE SCALE GENOMIC DNA]</scope>
</reference>
<dbReference type="InterPro" id="IPR056453">
    <property type="entry name" value="HTH_DNAJC9"/>
</dbReference>
<protein>
    <recommendedName>
        <fullName evidence="1">J domain-containing protein</fullName>
    </recommendedName>
</protein>
<dbReference type="SMART" id="SM00271">
    <property type="entry name" value="DnaJ"/>
    <property type="match status" value="1"/>
</dbReference>
<evidence type="ECO:0000313" key="2">
    <source>
        <dbReference type="EMBL" id="EFJ09744.1"/>
    </source>
</evidence>
<keyword evidence="3" id="KW-1185">Reference proteome</keyword>
<dbReference type="PANTHER" id="PTHR44916">
    <property type="entry name" value="CHAPERONE DNAJ-DOMAIN SUPERFAMILY PROTEIN-RELATED"/>
    <property type="match status" value="1"/>
</dbReference>
<gene>
    <name evidence="2" type="ORF">SELMODRAFT_427780</name>
</gene>
<dbReference type="AlphaFoldDB" id="D8T0P2"/>
<dbReference type="Pfam" id="PF00226">
    <property type="entry name" value="DnaJ"/>
    <property type="match status" value="1"/>
</dbReference>